<dbReference type="InterPro" id="IPR017970">
    <property type="entry name" value="Homeobox_CS"/>
</dbReference>
<evidence type="ECO:0000256" key="6">
    <source>
        <dbReference type="RuleBase" id="RU000682"/>
    </source>
</evidence>
<organism evidence="9 10">
    <name type="scientific">Gnomoniopsis smithogilvyi</name>
    <dbReference type="NCBI Taxonomy" id="1191159"/>
    <lineage>
        <taxon>Eukaryota</taxon>
        <taxon>Fungi</taxon>
        <taxon>Dikarya</taxon>
        <taxon>Ascomycota</taxon>
        <taxon>Pezizomycotina</taxon>
        <taxon>Sordariomycetes</taxon>
        <taxon>Sordariomycetidae</taxon>
        <taxon>Diaporthales</taxon>
        <taxon>Gnomoniaceae</taxon>
        <taxon>Gnomoniopsis</taxon>
    </lineage>
</organism>
<keyword evidence="10" id="KW-1185">Reference proteome</keyword>
<feature type="compositionally biased region" description="Polar residues" evidence="7">
    <location>
        <begin position="458"/>
        <end position="475"/>
    </location>
</feature>
<feature type="region of interest" description="Disordered" evidence="7">
    <location>
        <begin position="144"/>
        <end position="199"/>
    </location>
</feature>
<dbReference type="AlphaFoldDB" id="A0A9W9D174"/>
<name>A0A9W9D174_9PEZI</name>
<evidence type="ECO:0000313" key="9">
    <source>
        <dbReference type="EMBL" id="KAJ4397217.1"/>
    </source>
</evidence>
<comment type="subcellular location">
    <subcellularLocation>
        <location evidence="1 5 6">Nucleus</location>
    </subcellularLocation>
</comment>
<keyword evidence="2 5" id="KW-0238">DNA-binding</keyword>
<dbReference type="PROSITE" id="PS50071">
    <property type="entry name" value="HOMEOBOX_2"/>
    <property type="match status" value="1"/>
</dbReference>
<dbReference type="CDD" id="cd00086">
    <property type="entry name" value="homeodomain"/>
    <property type="match status" value="1"/>
</dbReference>
<dbReference type="PANTHER" id="PTHR24323:SF7">
    <property type="entry name" value="HOMEOBOX DOMAIN-CONTAINING PROTEIN"/>
    <property type="match status" value="1"/>
</dbReference>
<dbReference type="Proteomes" id="UP001140453">
    <property type="component" value="Unassembled WGS sequence"/>
</dbReference>
<gene>
    <name evidence="9" type="ORF">N0V93_001441</name>
</gene>
<dbReference type="InterPro" id="IPR001356">
    <property type="entry name" value="HD"/>
</dbReference>
<feature type="compositionally biased region" description="Basic and acidic residues" evidence="7">
    <location>
        <begin position="477"/>
        <end position="494"/>
    </location>
</feature>
<feature type="compositionally biased region" description="Polar residues" evidence="7">
    <location>
        <begin position="1"/>
        <end position="35"/>
    </location>
</feature>
<feature type="region of interest" description="Disordered" evidence="7">
    <location>
        <begin position="247"/>
        <end position="279"/>
    </location>
</feature>
<evidence type="ECO:0000256" key="1">
    <source>
        <dbReference type="ARBA" id="ARBA00004123"/>
    </source>
</evidence>
<feature type="domain" description="Homeobox" evidence="8">
    <location>
        <begin position="61"/>
        <end position="121"/>
    </location>
</feature>
<accession>A0A9W9D174</accession>
<dbReference type="Pfam" id="PF00046">
    <property type="entry name" value="Homeodomain"/>
    <property type="match status" value="1"/>
</dbReference>
<dbReference type="Gene3D" id="1.10.10.60">
    <property type="entry name" value="Homeodomain-like"/>
    <property type="match status" value="1"/>
</dbReference>
<evidence type="ECO:0000313" key="10">
    <source>
        <dbReference type="Proteomes" id="UP001140453"/>
    </source>
</evidence>
<feature type="region of interest" description="Disordered" evidence="7">
    <location>
        <begin position="417"/>
        <end position="607"/>
    </location>
</feature>
<feature type="DNA-binding region" description="Homeobox" evidence="5">
    <location>
        <begin position="63"/>
        <end position="122"/>
    </location>
</feature>
<dbReference type="GO" id="GO:0000981">
    <property type="term" value="F:DNA-binding transcription factor activity, RNA polymerase II-specific"/>
    <property type="evidence" value="ECO:0007669"/>
    <property type="project" value="InterPro"/>
</dbReference>
<feature type="compositionally biased region" description="Basic residues" evidence="7">
    <location>
        <begin position="446"/>
        <end position="455"/>
    </location>
</feature>
<dbReference type="OrthoDB" id="6159439at2759"/>
<feature type="compositionally biased region" description="Polar residues" evidence="7">
    <location>
        <begin position="429"/>
        <end position="445"/>
    </location>
</feature>
<evidence type="ECO:0000256" key="3">
    <source>
        <dbReference type="ARBA" id="ARBA00023155"/>
    </source>
</evidence>
<evidence type="ECO:0000256" key="2">
    <source>
        <dbReference type="ARBA" id="ARBA00023125"/>
    </source>
</evidence>
<dbReference type="SMART" id="SM00389">
    <property type="entry name" value="HOX"/>
    <property type="match status" value="1"/>
</dbReference>
<evidence type="ECO:0000256" key="5">
    <source>
        <dbReference type="PROSITE-ProRule" id="PRU00108"/>
    </source>
</evidence>
<dbReference type="InterPro" id="IPR051775">
    <property type="entry name" value="Homeobox_domain"/>
</dbReference>
<dbReference type="InterPro" id="IPR009057">
    <property type="entry name" value="Homeodomain-like_sf"/>
</dbReference>
<feature type="compositionally biased region" description="Acidic residues" evidence="7">
    <location>
        <begin position="587"/>
        <end position="602"/>
    </location>
</feature>
<reference evidence="9" key="1">
    <citation type="submission" date="2022-10" db="EMBL/GenBank/DDBJ databases">
        <title>Tapping the CABI collections for fungal endophytes: first genome assemblies for Collariella, Neodidymelliopsis, Ascochyta clinopodiicola, Didymella pomorum, Didymosphaeria variabile, Neocosmospora piperis and Neocucurbitaria cava.</title>
        <authorList>
            <person name="Hill R."/>
        </authorList>
    </citation>
    <scope>NUCLEOTIDE SEQUENCE</scope>
    <source>
        <strain evidence="9">IMI 355082</strain>
    </source>
</reference>
<dbReference type="GO" id="GO:0005634">
    <property type="term" value="C:nucleus"/>
    <property type="evidence" value="ECO:0007669"/>
    <property type="project" value="UniProtKB-SubCell"/>
</dbReference>
<dbReference type="PROSITE" id="PS00027">
    <property type="entry name" value="HOMEOBOX_1"/>
    <property type="match status" value="1"/>
</dbReference>
<keyword evidence="4 5" id="KW-0539">Nucleus</keyword>
<evidence type="ECO:0000256" key="7">
    <source>
        <dbReference type="SAM" id="MobiDB-lite"/>
    </source>
</evidence>
<comment type="caution">
    <text evidence="9">The sequence shown here is derived from an EMBL/GenBank/DDBJ whole genome shotgun (WGS) entry which is preliminary data.</text>
</comment>
<dbReference type="GO" id="GO:0000976">
    <property type="term" value="F:transcription cis-regulatory region binding"/>
    <property type="evidence" value="ECO:0007669"/>
    <property type="project" value="TreeGrafter"/>
</dbReference>
<feature type="compositionally biased region" description="Basic and acidic residues" evidence="7">
    <location>
        <begin position="249"/>
        <end position="258"/>
    </location>
</feature>
<keyword evidence="3 5" id="KW-0371">Homeobox</keyword>
<dbReference type="SUPFAM" id="SSF46689">
    <property type="entry name" value="Homeodomain-like"/>
    <property type="match status" value="1"/>
</dbReference>
<feature type="compositionally biased region" description="Polar residues" evidence="7">
    <location>
        <begin position="147"/>
        <end position="162"/>
    </location>
</feature>
<evidence type="ECO:0000259" key="8">
    <source>
        <dbReference type="PROSITE" id="PS50071"/>
    </source>
</evidence>
<sequence>MSSQPTSPSSAAVLGSSQPHSESNGQASSSPQSRADSAVHVDDPQEKADPDSSFQSNSSERHPKGKRKRTAAKDKVILESAYNANPKPDKAARLDIVKRVSLNEKEVQIWFQNRRQNDRRKSRPLSPQEIAALQYGSMQVLPEYAKNPSSSLPTVQNTSPVSQPCAPKGGDASPPSTVDNGRQAEAEESSVAASDVRRESGVSVGMLTGPSSQPVEFTAGHAPQLCRSNSVGYFANRLHAGTSFQHVRRSPDSYRHEFMPAPRPSSAAPGAVLPPPQSSKYRLSMSVEGKAELVPQPSPPRLSPSTLSDSFVPPDRPHLYRSHSAADSITLPPISTFAAPFEPVTAPAAQSHGLLQPQPRLPPRGLYRSRSRDVHAWEMACEANSGEHRDELTAYAERESSGSAIAAISLLRTLSSSSHSSPISHTGHVLQSNTTKRNARPSAQHNNHHAKKPKLGRASSSVARLQNTFVNTTTDKPPVRRHEADADTSEDIKKVKMSMLLSPSGNDSDKENWSPDEIDHQTFHGSQRPAAGRRPLPSAPSSKNMPDFASLNSRRRALEDGTNKFMLGRASTAPTARRRKGQTPIEIFEDGGDEADASDNDDEPCRPEVADDEVEKFMRGEVSPSKKGAASAIAGLLALSQGAWR</sequence>
<evidence type="ECO:0000256" key="4">
    <source>
        <dbReference type="ARBA" id="ARBA00023242"/>
    </source>
</evidence>
<feature type="compositionally biased region" description="Basic and acidic residues" evidence="7">
    <location>
        <begin position="507"/>
        <end position="522"/>
    </location>
</feature>
<protein>
    <recommendedName>
        <fullName evidence="8">Homeobox domain-containing protein</fullName>
    </recommendedName>
</protein>
<dbReference type="EMBL" id="JAPEVB010000001">
    <property type="protein sequence ID" value="KAJ4397217.1"/>
    <property type="molecule type" value="Genomic_DNA"/>
</dbReference>
<feature type="compositionally biased region" description="Basic and acidic residues" evidence="7">
    <location>
        <begin position="37"/>
        <end position="50"/>
    </location>
</feature>
<feature type="region of interest" description="Disordered" evidence="7">
    <location>
        <begin position="1"/>
        <end position="91"/>
    </location>
</feature>
<dbReference type="PANTHER" id="PTHR24323">
    <property type="entry name" value="CEH-10 HOMEODOMAIN-CONTAINING HOMOLOG"/>
    <property type="match status" value="1"/>
</dbReference>
<proteinExistence type="predicted"/>